<dbReference type="GO" id="GO:0098793">
    <property type="term" value="C:presynapse"/>
    <property type="evidence" value="ECO:0007669"/>
    <property type="project" value="GOC"/>
</dbReference>
<dbReference type="AlphaFoldDB" id="A0A8J2KZ98"/>
<dbReference type="GO" id="GO:0048791">
    <property type="term" value="P:calcium ion-regulated exocytosis of neurotransmitter"/>
    <property type="evidence" value="ECO:0007669"/>
    <property type="project" value="TreeGrafter"/>
</dbReference>
<feature type="region of interest" description="Disordered" evidence="1">
    <location>
        <begin position="95"/>
        <end position="167"/>
    </location>
</feature>
<dbReference type="SMART" id="SM00239">
    <property type="entry name" value="C2"/>
    <property type="match status" value="2"/>
</dbReference>
<dbReference type="PROSITE" id="PS50004">
    <property type="entry name" value="C2"/>
    <property type="match status" value="2"/>
</dbReference>
<feature type="compositionally biased region" description="Low complexity" evidence="1">
    <location>
        <begin position="153"/>
        <end position="167"/>
    </location>
</feature>
<feature type="region of interest" description="Disordered" evidence="1">
    <location>
        <begin position="293"/>
        <end position="320"/>
    </location>
</feature>
<feature type="compositionally biased region" description="Low complexity" evidence="1">
    <location>
        <begin position="418"/>
        <end position="429"/>
    </location>
</feature>
<dbReference type="GO" id="GO:0005886">
    <property type="term" value="C:plasma membrane"/>
    <property type="evidence" value="ECO:0007669"/>
    <property type="project" value="TreeGrafter"/>
</dbReference>
<dbReference type="GO" id="GO:0030276">
    <property type="term" value="F:clathrin binding"/>
    <property type="evidence" value="ECO:0007669"/>
    <property type="project" value="TreeGrafter"/>
</dbReference>
<feature type="compositionally biased region" description="Low complexity" evidence="1">
    <location>
        <begin position="228"/>
        <end position="249"/>
    </location>
</feature>
<feature type="region of interest" description="Disordered" evidence="1">
    <location>
        <begin position="513"/>
        <end position="532"/>
    </location>
</feature>
<feature type="compositionally biased region" description="Polar residues" evidence="1">
    <location>
        <begin position="196"/>
        <end position="224"/>
    </location>
</feature>
<dbReference type="PANTHER" id="PTHR10024:SF252">
    <property type="entry name" value="SYNAPTOTAGMIN-12"/>
    <property type="match status" value="1"/>
</dbReference>
<organism evidence="4 5">
    <name type="scientific">Allacma fusca</name>
    <dbReference type="NCBI Taxonomy" id="39272"/>
    <lineage>
        <taxon>Eukaryota</taxon>
        <taxon>Metazoa</taxon>
        <taxon>Ecdysozoa</taxon>
        <taxon>Arthropoda</taxon>
        <taxon>Hexapoda</taxon>
        <taxon>Collembola</taxon>
        <taxon>Symphypleona</taxon>
        <taxon>Sminthuridae</taxon>
        <taxon>Allacma</taxon>
    </lineage>
</organism>
<dbReference type="EMBL" id="CAJVCH010282985">
    <property type="protein sequence ID" value="CAG7784788.1"/>
    <property type="molecule type" value="Genomic_DNA"/>
</dbReference>
<feature type="compositionally biased region" description="Pro residues" evidence="1">
    <location>
        <begin position="104"/>
        <end position="113"/>
    </location>
</feature>
<keyword evidence="2" id="KW-0472">Membrane</keyword>
<dbReference type="InterPro" id="IPR000008">
    <property type="entry name" value="C2_dom"/>
</dbReference>
<keyword evidence="2" id="KW-1133">Transmembrane helix</keyword>
<feature type="region of interest" description="Disordered" evidence="1">
    <location>
        <begin position="196"/>
        <end position="249"/>
    </location>
</feature>
<protein>
    <recommendedName>
        <fullName evidence="3">C2 domain-containing protein</fullName>
    </recommendedName>
</protein>
<sequence length="829" mass="89984">MGALQALVTIVGLIGILALLLLIACRYLGGWTWSRAWLTSSREEKMVLTRGTGQYHPNGFMIQSDSDLNLSGGGSFRRFDKTDHDYQLLRQGSAVSIPSQSSIPPQPLRPAPSLPASLGQARLDQQSSVDSVFTDTPPVSMPPPRIPPPPPSSASSSSTNPSRALPSFSMTNPFLPLLQASTQFFSQTLQGLHSLQNSGTFPGASSTESSTHQEYVHETPTSLQHDPGSSVNRSGVHSSTSSGRSGMSMGELLFSAPPVVPISLSSALPTSGTFGATTGSEYFQNSAAAAFSNPEPPVKLDSSNPFSPQSTSSYDQFTGTSQDWQKNGTCIKEIFTWADKVEEITPPPAPPTTTATKVVEPSPPAIDPPVVVVASTNVFIPEPRQPMVTTVAEENSIFDQIRDFNELTMSKNLETIESTTGSNSTSGVSKKPTAEPLRPSQGLHFTFHTTTNHQEEVKSSISAPHPAPPTTLIDNRDPLKSLNSIISSVPTVSSHFPNFTPYRNARSYSLRQASTDSIGSESDLGSPDGSLPSLQRAMSCDSVCSDTSVVLGDLDQPQLTGHLCIGLEYDSETADLLVNVIEAKEINGLHPDPTTPFDSYIRVYLLPDKTTNMQTRVYRKSLNPVYKEKFMFGLELAELQIRSLVFYMYATDKFSNTLIGEAELKLGELDIHQLPLTTWLPLTDSGQRGGDLGEIMFSLSYLPTAERLTVVVVKARNLKFPRENVGDPFVKVYLLQRGKKVSKKKSSMKKGERNPIFNEAMIFGVPAHALQTIQLRVTVADSSEAESNRACSIGHVIVGSTTTGKPLSHWNQMLSSLRKPIAMWHSLRK</sequence>
<keyword evidence="5" id="KW-1185">Reference proteome</keyword>
<evidence type="ECO:0000256" key="1">
    <source>
        <dbReference type="SAM" id="MobiDB-lite"/>
    </source>
</evidence>
<dbReference type="GO" id="GO:0000149">
    <property type="term" value="F:SNARE binding"/>
    <property type="evidence" value="ECO:0007669"/>
    <property type="project" value="TreeGrafter"/>
</dbReference>
<dbReference type="GO" id="GO:0070382">
    <property type="term" value="C:exocytic vesicle"/>
    <property type="evidence" value="ECO:0007669"/>
    <property type="project" value="TreeGrafter"/>
</dbReference>
<accession>A0A8J2KZ98</accession>
<dbReference type="GO" id="GO:0005509">
    <property type="term" value="F:calcium ion binding"/>
    <property type="evidence" value="ECO:0007669"/>
    <property type="project" value="TreeGrafter"/>
</dbReference>
<evidence type="ECO:0000313" key="5">
    <source>
        <dbReference type="Proteomes" id="UP000708208"/>
    </source>
</evidence>
<dbReference type="GO" id="GO:0001786">
    <property type="term" value="F:phosphatidylserine binding"/>
    <property type="evidence" value="ECO:0007669"/>
    <property type="project" value="TreeGrafter"/>
</dbReference>
<feature type="domain" description="C2" evidence="3">
    <location>
        <begin position="691"/>
        <end position="825"/>
    </location>
</feature>
<feature type="compositionally biased region" description="Polar residues" evidence="1">
    <location>
        <begin position="123"/>
        <end position="134"/>
    </location>
</feature>
<keyword evidence="2" id="KW-0812">Transmembrane</keyword>
<dbReference type="Proteomes" id="UP000708208">
    <property type="component" value="Unassembled WGS sequence"/>
</dbReference>
<dbReference type="Pfam" id="PF00168">
    <property type="entry name" value="C2"/>
    <property type="match status" value="2"/>
</dbReference>
<evidence type="ECO:0000256" key="2">
    <source>
        <dbReference type="SAM" id="Phobius"/>
    </source>
</evidence>
<dbReference type="GO" id="GO:0005544">
    <property type="term" value="F:calcium-dependent phospholipid binding"/>
    <property type="evidence" value="ECO:0007669"/>
    <property type="project" value="TreeGrafter"/>
</dbReference>
<reference evidence="4" key="1">
    <citation type="submission" date="2021-06" db="EMBL/GenBank/DDBJ databases">
        <authorList>
            <person name="Hodson N. C."/>
            <person name="Mongue J. A."/>
            <person name="Jaron S. K."/>
        </authorList>
    </citation>
    <scope>NUCLEOTIDE SEQUENCE</scope>
</reference>
<dbReference type="OrthoDB" id="67700at2759"/>
<evidence type="ECO:0000313" key="4">
    <source>
        <dbReference type="EMBL" id="CAG7784788.1"/>
    </source>
</evidence>
<feature type="region of interest" description="Disordered" evidence="1">
    <location>
        <begin position="417"/>
        <end position="476"/>
    </location>
</feature>
<comment type="caution">
    <text evidence="4">The sequence shown here is derived from an EMBL/GenBank/DDBJ whole genome shotgun (WGS) entry which is preliminary data.</text>
</comment>
<dbReference type="GO" id="GO:0048488">
    <property type="term" value="P:synaptic vesicle endocytosis"/>
    <property type="evidence" value="ECO:0007669"/>
    <property type="project" value="TreeGrafter"/>
</dbReference>
<evidence type="ECO:0000259" key="3">
    <source>
        <dbReference type="PROSITE" id="PS50004"/>
    </source>
</evidence>
<feature type="compositionally biased region" description="Pro residues" evidence="1">
    <location>
        <begin position="139"/>
        <end position="152"/>
    </location>
</feature>
<dbReference type="PANTHER" id="PTHR10024">
    <property type="entry name" value="SYNAPTOTAGMIN"/>
    <property type="match status" value="1"/>
</dbReference>
<name>A0A8J2KZ98_9HEXA</name>
<feature type="transmembrane region" description="Helical" evidence="2">
    <location>
        <begin position="6"/>
        <end position="28"/>
    </location>
</feature>
<feature type="compositionally biased region" description="Low complexity" evidence="1">
    <location>
        <begin position="302"/>
        <end position="313"/>
    </location>
</feature>
<feature type="domain" description="C2" evidence="3">
    <location>
        <begin position="559"/>
        <end position="680"/>
    </location>
</feature>
<gene>
    <name evidence="4" type="ORF">AFUS01_LOCUS23452</name>
</gene>
<proteinExistence type="predicted"/>